<evidence type="ECO:0000256" key="5">
    <source>
        <dbReference type="ARBA" id="ARBA00022970"/>
    </source>
</evidence>
<feature type="transmembrane region" description="Helical" evidence="8">
    <location>
        <begin position="510"/>
        <end position="531"/>
    </location>
</feature>
<feature type="transmembrane region" description="Helical" evidence="8">
    <location>
        <begin position="380"/>
        <end position="401"/>
    </location>
</feature>
<feature type="transmembrane region" description="Helical" evidence="8">
    <location>
        <begin position="456"/>
        <end position="475"/>
    </location>
</feature>
<comment type="subcellular location">
    <subcellularLocation>
        <location evidence="1">Membrane</location>
        <topology evidence="1">Multi-pass membrane protein</topology>
    </subcellularLocation>
</comment>
<protein>
    <submittedName>
        <fullName evidence="10">Transporter</fullName>
    </submittedName>
</protein>
<keyword evidence="4 8" id="KW-0812">Transmembrane</keyword>
<evidence type="ECO:0000256" key="3">
    <source>
        <dbReference type="ARBA" id="ARBA00022448"/>
    </source>
</evidence>
<evidence type="ECO:0000256" key="7">
    <source>
        <dbReference type="ARBA" id="ARBA00023136"/>
    </source>
</evidence>
<feature type="transmembrane region" description="Helical" evidence="8">
    <location>
        <begin position="275"/>
        <end position="295"/>
    </location>
</feature>
<dbReference type="InterPro" id="IPR013057">
    <property type="entry name" value="AA_transpt_TM"/>
</dbReference>
<evidence type="ECO:0000259" key="9">
    <source>
        <dbReference type="Pfam" id="PF01490"/>
    </source>
</evidence>
<keyword evidence="3" id="KW-0813">Transport</keyword>
<dbReference type="GO" id="GO:0015179">
    <property type="term" value="F:L-amino acid transmembrane transporter activity"/>
    <property type="evidence" value="ECO:0007669"/>
    <property type="project" value="TreeGrafter"/>
</dbReference>
<dbReference type="EMBL" id="AYKW01000012">
    <property type="protein sequence ID" value="PIL32046.1"/>
    <property type="molecule type" value="Genomic_DNA"/>
</dbReference>
<keyword evidence="6 8" id="KW-1133">Transmembrane helix</keyword>
<name>A0A2G8SE45_9APHY</name>
<dbReference type="PANTHER" id="PTHR22950:SF692">
    <property type="entry name" value="TRANSMEMBRANE AMINO ACID TRANSPORTER FAMILY PROTEIN"/>
    <property type="match status" value="1"/>
</dbReference>
<evidence type="ECO:0000313" key="10">
    <source>
        <dbReference type="EMBL" id="PIL32046.1"/>
    </source>
</evidence>
<comment type="similarity">
    <text evidence="2">Belongs to the amino acid/polyamine transporter 2 family.</text>
</comment>
<feature type="transmembrane region" description="Helical" evidence="8">
    <location>
        <begin position="573"/>
        <end position="594"/>
    </location>
</feature>
<feature type="transmembrane region" description="Helical" evidence="8">
    <location>
        <begin position="337"/>
        <end position="355"/>
    </location>
</feature>
<evidence type="ECO:0000256" key="4">
    <source>
        <dbReference type="ARBA" id="ARBA00022692"/>
    </source>
</evidence>
<evidence type="ECO:0000256" key="1">
    <source>
        <dbReference type="ARBA" id="ARBA00004141"/>
    </source>
</evidence>
<dbReference type="STRING" id="1077348.A0A2G8SE45"/>
<feature type="transmembrane region" description="Helical" evidence="8">
    <location>
        <begin position="537"/>
        <end position="561"/>
    </location>
</feature>
<feature type="transmembrane region" description="Helical" evidence="8">
    <location>
        <begin position="315"/>
        <end position="332"/>
    </location>
</feature>
<evidence type="ECO:0000256" key="2">
    <source>
        <dbReference type="ARBA" id="ARBA00008066"/>
    </source>
</evidence>
<dbReference type="Pfam" id="PF01490">
    <property type="entry name" value="Aa_trans"/>
    <property type="match status" value="1"/>
</dbReference>
<feature type="domain" description="Amino acid transporter transmembrane" evidence="9">
    <location>
        <begin position="197"/>
        <end position="585"/>
    </location>
</feature>
<keyword evidence="7 8" id="KW-0472">Membrane</keyword>
<evidence type="ECO:0000313" key="11">
    <source>
        <dbReference type="Proteomes" id="UP000230002"/>
    </source>
</evidence>
<evidence type="ECO:0000256" key="6">
    <source>
        <dbReference type="ARBA" id="ARBA00022989"/>
    </source>
</evidence>
<accession>A0A2G8SE45</accession>
<reference evidence="10 11" key="1">
    <citation type="journal article" date="2015" name="Sci. Rep.">
        <title>Chromosome-level genome map provides insights into diverse defense mechanisms in the medicinal fungus Ganoderma sinense.</title>
        <authorList>
            <person name="Zhu Y."/>
            <person name="Xu J."/>
            <person name="Sun C."/>
            <person name="Zhou S."/>
            <person name="Xu H."/>
            <person name="Nelson D.R."/>
            <person name="Qian J."/>
            <person name="Song J."/>
            <person name="Luo H."/>
            <person name="Xiang L."/>
            <person name="Li Y."/>
            <person name="Xu Z."/>
            <person name="Ji A."/>
            <person name="Wang L."/>
            <person name="Lu S."/>
            <person name="Hayward A."/>
            <person name="Sun W."/>
            <person name="Li X."/>
            <person name="Schwartz D.C."/>
            <person name="Wang Y."/>
            <person name="Chen S."/>
        </authorList>
    </citation>
    <scope>NUCLEOTIDE SEQUENCE [LARGE SCALE GENOMIC DNA]</scope>
    <source>
        <strain evidence="10 11">ZZ0214-1</strain>
    </source>
</reference>
<proteinExistence type="inferred from homology"/>
<feature type="transmembrane region" description="Helical" evidence="8">
    <location>
        <begin position="413"/>
        <end position="436"/>
    </location>
</feature>
<keyword evidence="5" id="KW-0029">Amino-acid transport</keyword>
<dbReference type="PANTHER" id="PTHR22950">
    <property type="entry name" value="AMINO ACID TRANSPORTER"/>
    <property type="match status" value="1"/>
</dbReference>
<dbReference type="Proteomes" id="UP000230002">
    <property type="component" value="Unassembled WGS sequence"/>
</dbReference>
<keyword evidence="11" id="KW-1185">Reference proteome</keyword>
<evidence type="ECO:0000256" key="8">
    <source>
        <dbReference type="SAM" id="Phobius"/>
    </source>
</evidence>
<gene>
    <name evidence="10" type="ORF">GSI_06750</name>
</gene>
<sequence>MTSIPAAIISGSYQSASNVRDAWVSYRRTQTHHSEFVSGSRSCSPARSGALHDPEAAFLDEDDFGQEWQSRFSREQSRRRALEDDALLQNVEWDDDFSPEPSTRPRHYDFRRDIPRHILSLDSEDEDLNVFPPRPTFDPTERTPLLIRPPSRVSLVRPAPEEPQNLAIPYDAIQRKISFSSVLSKASNKVKYQYGGQSTFAQTLLNAVGVLLGIGMLSQPFAFACAGWIWGTLLIIGYGIVSCYTAKILARVVLEDPHIRSYADIGRKVFGPRSVPVISLLFGLELFTVSVALVTLYGDSLHTVIPTYPSDTFKILGLVILIPAVLMPLSVLSFASIIGIFSLMAIIGIIIFDGFTKVDSPGSLWSPAATSLGIDNYRELGIAFGLFMAGFSGHAVIPTLARDMADPSRFDEMINWAFATATSVYVLLGIIGYIMFGNAVSDEFSLDLMKYNVHPALNSIAVWGLVVTPLSKYALTSRPLNITVEILLGIDGAFEVAAGVTRTAPQRVKAVLVAIERIVLAVAAVTISILVPEFASVMAVLGATFSFLMCVIGPLCAKIALNGGLRKCGWTDATLLVITASMAVWGSICAFDSATTGDV</sequence>
<dbReference type="GO" id="GO:0005774">
    <property type="term" value="C:vacuolar membrane"/>
    <property type="evidence" value="ECO:0007669"/>
    <property type="project" value="TreeGrafter"/>
</dbReference>
<dbReference type="OrthoDB" id="655540at2759"/>
<comment type="caution">
    <text evidence="10">The sequence shown here is derived from an EMBL/GenBank/DDBJ whole genome shotgun (WGS) entry which is preliminary data.</text>
</comment>
<dbReference type="AlphaFoldDB" id="A0A2G8SE45"/>
<organism evidence="10 11">
    <name type="scientific">Ganoderma sinense ZZ0214-1</name>
    <dbReference type="NCBI Taxonomy" id="1077348"/>
    <lineage>
        <taxon>Eukaryota</taxon>
        <taxon>Fungi</taxon>
        <taxon>Dikarya</taxon>
        <taxon>Basidiomycota</taxon>
        <taxon>Agaricomycotina</taxon>
        <taxon>Agaricomycetes</taxon>
        <taxon>Polyporales</taxon>
        <taxon>Polyporaceae</taxon>
        <taxon>Ganoderma</taxon>
    </lineage>
</organism>